<dbReference type="EMBL" id="JAHWQX010000001">
    <property type="protein sequence ID" value="MBW3096474.1"/>
    <property type="molecule type" value="Genomic_DNA"/>
</dbReference>
<proteinExistence type="predicted"/>
<dbReference type="PANTHER" id="PTHR47505:SF1">
    <property type="entry name" value="DNA UTILIZATION PROTEIN YHGH"/>
    <property type="match status" value="1"/>
</dbReference>
<dbReference type="Pfam" id="PF18912">
    <property type="entry name" value="DZR_2"/>
    <property type="match status" value="1"/>
</dbReference>
<feature type="domain" description="Double zinc ribbon" evidence="2">
    <location>
        <begin position="25"/>
        <end position="72"/>
    </location>
</feature>
<dbReference type="InterPro" id="IPR000836">
    <property type="entry name" value="PRTase_dom"/>
</dbReference>
<comment type="caution">
    <text evidence="3">The sequence shown here is derived from an EMBL/GenBank/DDBJ whole genome shotgun (WGS) entry which is preliminary data.</text>
</comment>
<dbReference type="InterPro" id="IPR051910">
    <property type="entry name" value="ComF/GntX_DNA_util-trans"/>
</dbReference>
<dbReference type="PANTHER" id="PTHR47505">
    <property type="entry name" value="DNA UTILIZATION PROTEIN YHGH"/>
    <property type="match status" value="1"/>
</dbReference>
<keyword evidence="4" id="KW-1185">Reference proteome</keyword>
<evidence type="ECO:0000313" key="4">
    <source>
        <dbReference type="Proteomes" id="UP001430804"/>
    </source>
</evidence>
<dbReference type="CDD" id="cd06223">
    <property type="entry name" value="PRTases_typeI"/>
    <property type="match status" value="1"/>
</dbReference>
<reference evidence="3" key="1">
    <citation type="submission" date="2021-07" db="EMBL/GenBank/DDBJ databases">
        <title>Pseudohoeflea marina sp. nov. a polyhydroxyalcanoate-producing bacterium.</title>
        <authorList>
            <person name="Zheng W."/>
            <person name="Yu S."/>
            <person name="Huang Y."/>
        </authorList>
    </citation>
    <scope>NUCLEOTIDE SEQUENCE</scope>
    <source>
        <strain evidence="3">DP4N28-3</strain>
    </source>
</reference>
<dbReference type="Pfam" id="PF00156">
    <property type="entry name" value="Pribosyltran"/>
    <property type="match status" value="1"/>
</dbReference>
<feature type="domain" description="Phosphoribosyltransferase" evidence="1">
    <location>
        <begin position="157"/>
        <end position="255"/>
    </location>
</feature>
<sequence length="263" mass="28341">MVRLAAHRISGAVRAGLKAVSAHGLALVYPPLCMNCNTLTGSESGMCAECWRTIPFIEQPFCAVSGLPFSHERGEGMVSAAMIADPPVFAKARAAVLHEGPGRQLVHLLKYADRSDLAPGMARWMLRAGHELLESGDVLIAVPLHPSRLRARSYNQAGELARILAQLSRRPQLSGVLVRRKATLRQVGLGRQERIENLRGAFFIEAHRRPLIADRSIVLIDDVLTTGATANAAARTLLKAGASQVSVLTFARVASEGAELLYA</sequence>
<dbReference type="InterPro" id="IPR044005">
    <property type="entry name" value="DZR_2"/>
</dbReference>
<dbReference type="Proteomes" id="UP001430804">
    <property type="component" value="Unassembled WGS sequence"/>
</dbReference>
<protein>
    <submittedName>
        <fullName evidence="3">ComF family protein</fullName>
    </submittedName>
</protein>
<evidence type="ECO:0000313" key="3">
    <source>
        <dbReference type="EMBL" id="MBW3096474.1"/>
    </source>
</evidence>
<accession>A0ABS6WKK0</accession>
<gene>
    <name evidence="3" type="ORF">KY465_04205</name>
</gene>
<name>A0ABS6WKK0_9HYPH</name>
<organism evidence="3 4">
    <name type="scientific">Pseudohoeflea coraliihabitans</name>
    <dbReference type="NCBI Taxonomy" id="2860393"/>
    <lineage>
        <taxon>Bacteria</taxon>
        <taxon>Pseudomonadati</taxon>
        <taxon>Pseudomonadota</taxon>
        <taxon>Alphaproteobacteria</taxon>
        <taxon>Hyphomicrobiales</taxon>
        <taxon>Rhizobiaceae</taxon>
        <taxon>Pseudohoeflea</taxon>
    </lineage>
</organism>
<dbReference type="RefSeq" id="WP_219200170.1">
    <property type="nucleotide sequence ID" value="NZ_JAHWQX010000001.1"/>
</dbReference>
<evidence type="ECO:0000259" key="2">
    <source>
        <dbReference type="Pfam" id="PF18912"/>
    </source>
</evidence>
<evidence type="ECO:0000259" key="1">
    <source>
        <dbReference type="Pfam" id="PF00156"/>
    </source>
</evidence>